<keyword evidence="3" id="KW-0106">Calcium</keyword>
<evidence type="ECO:0000256" key="2">
    <source>
        <dbReference type="PIRSR" id="PIRSR607760-1"/>
    </source>
</evidence>
<keyword evidence="2" id="KW-0479">Metal-binding</keyword>
<dbReference type="RefSeq" id="WP_148948713.1">
    <property type="nucleotide sequence ID" value="NZ_VTEH01000026.1"/>
</dbReference>
<protein>
    <submittedName>
        <fullName evidence="4">Manganese catalase family protein</fullName>
    </submittedName>
</protein>
<dbReference type="Proteomes" id="UP000323317">
    <property type="component" value="Unassembled WGS sequence"/>
</dbReference>
<gene>
    <name evidence="4" type="ORF">FZC79_21460</name>
</gene>
<feature type="binding site" evidence="2">
    <location>
        <position position="136"/>
    </location>
    <ligand>
        <name>Mn(2+)</name>
        <dbReference type="ChEBI" id="CHEBI:29035"/>
        <label>1</label>
    </ligand>
</feature>
<comment type="cofactor">
    <cofactor evidence="2">
        <name>Mn(2+)</name>
        <dbReference type="ChEBI" id="CHEBI:29035"/>
    </cofactor>
    <text evidence="2">Binds 2 manganese ions per subunit.</text>
</comment>
<dbReference type="GO" id="GO:0046872">
    <property type="term" value="F:metal ion binding"/>
    <property type="evidence" value="ECO:0007669"/>
    <property type="project" value="UniProtKB-KW"/>
</dbReference>
<dbReference type="InterPro" id="IPR039377">
    <property type="entry name" value="Mn_catalase_dom"/>
</dbReference>
<feature type="binding site" evidence="2">
    <location>
        <position position="65"/>
    </location>
    <ligand>
        <name>Mn(2+)</name>
        <dbReference type="ChEBI" id="CHEBI:29035"/>
        <label>1</label>
    </ligand>
</feature>
<evidence type="ECO:0000313" key="4">
    <source>
        <dbReference type="EMBL" id="TYR72800.1"/>
    </source>
</evidence>
<dbReference type="Pfam" id="PF05067">
    <property type="entry name" value="Mn_catalase"/>
    <property type="match status" value="1"/>
</dbReference>
<dbReference type="InterPro" id="IPR012347">
    <property type="entry name" value="Ferritin-like"/>
</dbReference>
<keyword evidence="2" id="KW-0464">Manganese</keyword>
<dbReference type="Gene3D" id="1.20.1260.10">
    <property type="match status" value="1"/>
</dbReference>
<reference evidence="4 5" key="1">
    <citation type="submission" date="2019-08" db="EMBL/GenBank/DDBJ databases">
        <title>Bacillus genomes from the desert of Cuatro Cienegas, Coahuila.</title>
        <authorList>
            <person name="Olmedo-Alvarez G."/>
        </authorList>
    </citation>
    <scope>NUCLEOTIDE SEQUENCE [LARGE SCALE GENOMIC DNA]</scope>
    <source>
        <strain evidence="4 5">CH40_1T</strain>
    </source>
</reference>
<comment type="caution">
    <text evidence="4">The sequence shown here is derived from an EMBL/GenBank/DDBJ whole genome shotgun (WGS) entry which is preliminary data.</text>
</comment>
<dbReference type="SUPFAM" id="SSF47240">
    <property type="entry name" value="Ferritin-like"/>
    <property type="match status" value="1"/>
</dbReference>
<feature type="binding site" evidence="2">
    <location>
        <position position="35"/>
    </location>
    <ligand>
        <name>Mn(2+)</name>
        <dbReference type="ChEBI" id="CHEBI:29035"/>
        <label>1</label>
    </ligand>
</feature>
<sequence length="185" mass="21124">MWIYEKKLQYPVRVTKTDPRTAKLLYEAYGGQDGELSMALQYLNQRYTMTYDRVIALLTDIGTEELAHAELIASLIYQLTKDAAPDQLEEAGLAPSFATHGKSLFYQNAAGVPWSAQYIQATGDPIADLSSNIATEERARVLYQHLLELIDDPEILDTLRFLRERTIVHSVRFREVLELVREETD</sequence>
<evidence type="ECO:0000313" key="5">
    <source>
        <dbReference type="Proteomes" id="UP000323317"/>
    </source>
</evidence>
<dbReference type="CDD" id="cd01051">
    <property type="entry name" value="Mn_catalase"/>
    <property type="match status" value="1"/>
</dbReference>
<evidence type="ECO:0000256" key="1">
    <source>
        <dbReference type="ARBA" id="ARBA00007644"/>
    </source>
</evidence>
<proteinExistence type="inferred from homology"/>
<feature type="binding site" evidence="3">
    <location>
        <position position="60"/>
    </location>
    <ligand>
        <name>Ca(2+)</name>
        <dbReference type="ChEBI" id="CHEBI:29108"/>
    </ligand>
</feature>
<comment type="similarity">
    <text evidence="1">Belongs to the manganese catalase family.</text>
</comment>
<feature type="binding site" evidence="2">
    <location>
        <position position="169"/>
    </location>
    <ligand>
        <name>Mn(2+)</name>
        <dbReference type="ChEBI" id="CHEBI:29035"/>
        <label>1</label>
    </ligand>
</feature>
<name>A0A5D4K7X6_9BACI</name>
<comment type="cofactor">
    <cofactor evidence="3">
        <name>Ca(2+)</name>
        <dbReference type="ChEBI" id="CHEBI:29108"/>
    </cofactor>
    <text evidence="3">Binds 1 Ca(2+) ion per subunit.</text>
</comment>
<organism evidence="4 5">
    <name type="scientific">Rossellomorea vietnamensis</name>
    <dbReference type="NCBI Taxonomy" id="218284"/>
    <lineage>
        <taxon>Bacteria</taxon>
        <taxon>Bacillati</taxon>
        <taxon>Bacillota</taxon>
        <taxon>Bacilli</taxon>
        <taxon>Bacillales</taxon>
        <taxon>Bacillaceae</taxon>
        <taxon>Rossellomorea</taxon>
    </lineage>
</organism>
<dbReference type="InterPro" id="IPR009078">
    <property type="entry name" value="Ferritin-like_SF"/>
</dbReference>
<evidence type="ECO:0000256" key="3">
    <source>
        <dbReference type="PIRSR" id="PIRSR607760-2"/>
    </source>
</evidence>
<feature type="binding site" evidence="2">
    <location>
        <position position="68"/>
    </location>
    <ligand>
        <name>Mn(2+)</name>
        <dbReference type="ChEBI" id="CHEBI:29035"/>
        <label>1</label>
    </ligand>
</feature>
<dbReference type="InterPro" id="IPR007760">
    <property type="entry name" value="Mn_catalase"/>
</dbReference>
<dbReference type="AlphaFoldDB" id="A0A5D4K7X6"/>
<dbReference type="EMBL" id="VTEH01000026">
    <property type="protein sequence ID" value="TYR72800.1"/>
    <property type="molecule type" value="Genomic_DNA"/>
</dbReference>
<accession>A0A5D4K7X6</accession>